<dbReference type="Proteomes" id="UP000694888">
    <property type="component" value="Unplaced"/>
</dbReference>
<keyword evidence="1" id="KW-0812">Transmembrane</keyword>
<keyword evidence="1" id="KW-1133">Transmembrane helix</keyword>
<dbReference type="GeneID" id="118477201"/>
<keyword evidence="1" id="KW-0472">Membrane</keyword>
<accession>A0ABM1W2I2</accession>
<gene>
    <name evidence="3" type="primary">LOC118477201</name>
</gene>
<reference evidence="3" key="1">
    <citation type="submission" date="2025-08" db="UniProtKB">
        <authorList>
            <consortium name="RefSeq"/>
        </authorList>
    </citation>
    <scope>IDENTIFICATION</scope>
</reference>
<evidence type="ECO:0000313" key="2">
    <source>
        <dbReference type="Proteomes" id="UP000694888"/>
    </source>
</evidence>
<evidence type="ECO:0000256" key="1">
    <source>
        <dbReference type="SAM" id="Phobius"/>
    </source>
</evidence>
<organism evidence="2 3">
    <name type="scientific">Aplysia californica</name>
    <name type="common">California sea hare</name>
    <dbReference type="NCBI Taxonomy" id="6500"/>
    <lineage>
        <taxon>Eukaryota</taxon>
        <taxon>Metazoa</taxon>
        <taxon>Spiralia</taxon>
        <taxon>Lophotrochozoa</taxon>
        <taxon>Mollusca</taxon>
        <taxon>Gastropoda</taxon>
        <taxon>Heterobranchia</taxon>
        <taxon>Euthyneura</taxon>
        <taxon>Tectipleura</taxon>
        <taxon>Aplysiida</taxon>
        <taxon>Aplysioidea</taxon>
        <taxon>Aplysiidae</taxon>
        <taxon>Aplysia</taxon>
    </lineage>
</organism>
<dbReference type="RefSeq" id="XP_035828875.1">
    <property type="nucleotide sequence ID" value="XM_035972982.1"/>
</dbReference>
<evidence type="ECO:0000313" key="3">
    <source>
        <dbReference type="RefSeq" id="XP_035828875.1"/>
    </source>
</evidence>
<keyword evidence="2" id="KW-1185">Reference proteome</keyword>
<name>A0ABM1W2I2_APLCA</name>
<proteinExistence type="predicted"/>
<feature type="transmembrane region" description="Helical" evidence="1">
    <location>
        <begin position="68"/>
        <end position="92"/>
    </location>
</feature>
<protein>
    <submittedName>
        <fullName evidence="3">Uncharacterized protein LOC118477201</fullName>
    </submittedName>
</protein>
<sequence>MQHLKDEEVEIWVMNQLSEVDENIADCLNMPKTSDTDLTLEDTVSFSKEELLQENHYLHKKAQHAMRFALVLGALALIFLGALVAILINLSINDDSLDSDVSKPSPLVNP</sequence>
<feature type="non-terminal residue" evidence="3">
    <location>
        <position position="110"/>
    </location>
</feature>